<dbReference type="Proteomes" id="UP000095746">
    <property type="component" value="Unassembled WGS sequence"/>
</dbReference>
<dbReference type="AlphaFoldDB" id="A0A174HEX6"/>
<name>A0A174HEX6_FLAPL</name>
<evidence type="ECO:0000313" key="2">
    <source>
        <dbReference type="Proteomes" id="UP000095746"/>
    </source>
</evidence>
<protein>
    <submittedName>
        <fullName evidence="1">Uncharacterized protein</fullName>
    </submittedName>
</protein>
<gene>
    <name evidence="1" type="ORF">ERS852411_02029</name>
</gene>
<evidence type="ECO:0000313" key="1">
    <source>
        <dbReference type="EMBL" id="CUO71559.1"/>
    </source>
</evidence>
<accession>A0A174HEX6</accession>
<proteinExistence type="predicted"/>
<dbReference type="EMBL" id="CYZT01000150">
    <property type="protein sequence ID" value="CUO71559.1"/>
    <property type="molecule type" value="Genomic_DNA"/>
</dbReference>
<organism evidence="1 2">
    <name type="scientific">Flavonifractor plautii</name>
    <name type="common">Fusobacterium plautii</name>
    <dbReference type="NCBI Taxonomy" id="292800"/>
    <lineage>
        <taxon>Bacteria</taxon>
        <taxon>Bacillati</taxon>
        <taxon>Bacillota</taxon>
        <taxon>Clostridia</taxon>
        <taxon>Eubacteriales</taxon>
        <taxon>Oscillospiraceae</taxon>
        <taxon>Flavonifractor</taxon>
    </lineage>
</organism>
<sequence length="36" mass="3799">MNLTVKLGGVQKTIKWSDAPAKPAVTVTFGGQTPKK</sequence>
<reference evidence="1 2" key="1">
    <citation type="submission" date="2015-09" db="EMBL/GenBank/DDBJ databases">
        <authorList>
            <consortium name="Pathogen Informatics"/>
        </authorList>
    </citation>
    <scope>NUCLEOTIDE SEQUENCE [LARGE SCALE GENOMIC DNA]</scope>
    <source>
        <strain evidence="1 2">2789STDY5608854</strain>
    </source>
</reference>